<dbReference type="EMBL" id="JANPWB010000002">
    <property type="protein sequence ID" value="KAJ1205389.1"/>
    <property type="molecule type" value="Genomic_DNA"/>
</dbReference>
<sequence length="79" mass="8737">MGHLEGFWAKARDHRELGGPERKPHRGPSKKCAEYDAQKYKRKKGERTCPPKDKEASTPPPTFPDMSQAGRFGGNGKGG</sequence>
<evidence type="ECO:0000313" key="3">
    <source>
        <dbReference type="Proteomes" id="UP001066276"/>
    </source>
</evidence>
<feature type="compositionally biased region" description="Basic and acidic residues" evidence="1">
    <location>
        <begin position="10"/>
        <end position="22"/>
    </location>
</feature>
<dbReference type="AlphaFoldDB" id="A0AAV7VZM5"/>
<feature type="compositionally biased region" description="Basic and acidic residues" evidence="1">
    <location>
        <begin position="46"/>
        <end position="56"/>
    </location>
</feature>
<protein>
    <submittedName>
        <fullName evidence="2">Uncharacterized protein</fullName>
    </submittedName>
</protein>
<proteinExistence type="predicted"/>
<name>A0AAV7VZM5_PLEWA</name>
<dbReference type="Proteomes" id="UP001066276">
    <property type="component" value="Chromosome 1_2"/>
</dbReference>
<evidence type="ECO:0000313" key="2">
    <source>
        <dbReference type="EMBL" id="KAJ1205389.1"/>
    </source>
</evidence>
<comment type="caution">
    <text evidence="2">The sequence shown here is derived from an EMBL/GenBank/DDBJ whole genome shotgun (WGS) entry which is preliminary data.</text>
</comment>
<gene>
    <name evidence="2" type="ORF">NDU88_000824</name>
</gene>
<feature type="region of interest" description="Disordered" evidence="1">
    <location>
        <begin position="1"/>
        <end position="79"/>
    </location>
</feature>
<evidence type="ECO:0000256" key="1">
    <source>
        <dbReference type="SAM" id="MobiDB-lite"/>
    </source>
</evidence>
<organism evidence="2 3">
    <name type="scientific">Pleurodeles waltl</name>
    <name type="common">Iberian ribbed newt</name>
    <dbReference type="NCBI Taxonomy" id="8319"/>
    <lineage>
        <taxon>Eukaryota</taxon>
        <taxon>Metazoa</taxon>
        <taxon>Chordata</taxon>
        <taxon>Craniata</taxon>
        <taxon>Vertebrata</taxon>
        <taxon>Euteleostomi</taxon>
        <taxon>Amphibia</taxon>
        <taxon>Batrachia</taxon>
        <taxon>Caudata</taxon>
        <taxon>Salamandroidea</taxon>
        <taxon>Salamandridae</taxon>
        <taxon>Pleurodelinae</taxon>
        <taxon>Pleurodeles</taxon>
    </lineage>
</organism>
<reference evidence="2" key="1">
    <citation type="journal article" date="2022" name="bioRxiv">
        <title>Sequencing and chromosome-scale assembly of the giantPleurodeles waltlgenome.</title>
        <authorList>
            <person name="Brown T."/>
            <person name="Elewa A."/>
            <person name="Iarovenko S."/>
            <person name="Subramanian E."/>
            <person name="Araus A.J."/>
            <person name="Petzold A."/>
            <person name="Susuki M."/>
            <person name="Suzuki K.-i.T."/>
            <person name="Hayashi T."/>
            <person name="Toyoda A."/>
            <person name="Oliveira C."/>
            <person name="Osipova E."/>
            <person name="Leigh N.D."/>
            <person name="Simon A."/>
            <person name="Yun M.H."/>
        </authorList>
    </citation>
    <scope>NUCLEOTIDE SEQUENCE</scope>
    <source>
        <strain evidence="2">20211129_DDA</strain>
        <tissue evidence="2">Liver</tissue>
    </source>
</reference>
<keyword evidence="3" id="KW-1185">Reference proteome</keyword>
<accession>A0AAV7VZM5</accession>